<dbReference type="Proteomes" id="UP000789524">
    <property type="component" value="Unassembled WGS sequence"/>
</dbReference>
<gene>
    <name evidence="3" type="ORF">DCHRY22_LOCUS1162</name>
</gene>
<sequence length="91" mass="10531">MDLGDENDLSEEYKQMKSIIRNMFLNFIKTGKPVPENSSYPPWPPVSSGAAPYMSLNTTPKLIKKDLLKERSKLWDEIYKNHFKHPIPPTP</sequence>
<dbReference type="Gene3D" id="3.40.50.1820">
    <property type="entry name" value="alpha/beta hydrolase"/>
    <property type="match status" value="1"/>
</dbReference>
<evidence type="ECO:0000313" key="4">
    <source>
        <dbReference type="Proteomes" id="UP000789524"/>
    </source>
</evidence>
<name>A0A8J2QCV9_9NEOP</name>
<feature type="domain" description="Carboxylesterase type B" evidence="2">
    <location>
        <begin position="8"/>
        <end position="75"/>
    </location>
</feature>
<evidence type="ECO:0000256" key="1">
    <source>
        <dbReference type="ARBA" id="ARBA00023180"/>
    </source>
</evidence>
<dbReference type="InterPro" id="IPR002018">
    <property type="entry name" value="CarbesteraseB"/>
</dbReference>
<keyword evidence="4" id="KW-1185">Reference proteome</keyword>
<evidence type="ECO:0000313" key="3">
    <source>
        <dbReference type="EMBL" id="CAG9559276.1"/>
    </source>
</evidence>
<proteinExistence type="predicted"/>
<dbReference type="EMBL" id="CAKASE010000043">
    <property type="protein sequence ID" value="CAG9559276.1"/>
    <property type="molecule type" value="Genomic_DNA"/>
</dbReference>
<keyword evidence="1" id="KW-0325">Glycoprotein</keyword>
<organism evidence="3 4">
    <name type="scientific">Danaus chrysippus</name>
    <name type="common">African queen</name>
    <dbReference type="NCBI Taxonomy" id="151541"/>
    <lineage>
        <taxon>Eukaryota</taxon>
        <taxon>Metazoa</taxon>
        <taxon>Ecdysozoa</taxon>
        <taxon>Arthropoda</taxon>
        <taxon>Hexapoda</taxon>
        <taxon>Insecta</taxon>
        <taxon>Pterygota</taxon>
        <taxon>Neoptera</taxon>
        <taxon>Endopterygota</taxon>
        <taxon>Lepidoptera</taxon>
        <taxon>Glossata</taxon>
        <taxon>Ditrysia</taxon>
        <taxon>Papilionoidea</taxon>
        <taxon>Nymphalidae</taxon>
        <taxon>Danainae</taxon>
        <taxon>Danaini</taxon>
        <taxon>Danaina</taxon>
        <taxon>Danaus</taxon>
        <taxon>Anosia</taxon>
    </lineage>
</organism>
<dbReference type="InterPro" id="IPR029058">
    <property type="entry name" value="AB_hydrolase_fold"/>
</dbReference>
<dbReference type="SUPFAM" id="SSF53474">
    <property type="entry name" value="alpha/beta-Hydrolases"/>
    <property type="match status" value="1"/>
</dbReference>
<evidence type="ECO:0000259" key="2">
    <source>
        <dbReference type="Pfam" id="PF00135"/>
    </source>
</evidence>
<comment type="caution">
    <text evidence="3">The sequence shown here is derived from an EMBL/GenBank/DDBJ whole genome shotgun (WGS) entry which is preliminary data.</text>
</comment>
<protein>
    <submittedName>
        <fullName evidence="3">(African queen) hypothetical protein</fullName>
    </submittedName>
</protein>
<dbReference type="OrthoDB" id="3200163at2759"/>
<dbReference type="Pfam" id="PF00135">
    <property type="entry name" value="COesterase"/>
    <property type="match status" value="1"/>
</dbReference>
<reference evidence="3" key="1">
    <citation type="submission" date="2021-09" db="EMBL/GenBank/DDBJ databases">
        <authorList>
            <person name="Martin H S."/>
        </authorList>
    </citation>
    <scope>NUCLEOTIDE SEQUENCE</scope>
</reference>
<accession>A0A8J2QCV9</accession>
<dbReference type="AlphaFoldDB" id="A0A8J2QCV9"/>